<feature type="compositionally biased region" description="Low complexity" evidence="1">
    <location>
        <begin position="405"/>
        <end position="416"/>
    </location>
</feature>
<dbReference type="InterPro" id="IPR038610">
    <property type="entry name" value="FliK-like_C_sf"/>
</dbReference>
<sequence>MQIGGLGFMNTIASSVKGSTQTSGESGFQGLFGLMLTGTQTSETSLTDSGSGELTKEQLQDLLAFLKSEDIFEVEGGMKLLNQSLSATEQEELLSFIQEAIGTDVNLGELISQLKTALGMTNENLQDVETSDNSNKDAEIKLEDLLIVVTEMASVPLENLKELMNGDTAQLIKAIKLFDLLASENGAIFEKGMVLDKGTTFDQSKMKDLLQQLTTKFEQLMEKNSVVDPAKQAAKMEYLQKAFAPVAAEINAKLSTTKGISEIQSEQKPVQAKTEVVNGTVQFQQVTKAEQLTLTLSQSGKPTSTADLIKQFENILARSQFSNGAGTQKLLIKLNPEHLGALRIELIQRDAGIVAKIMTTTQVAKEALESQLNGLKQAFGSQNIQVDRLEITQSVLQQQDRYFGREQQQQSQQQGQERQEQQRGNEEGKEQAFNVSLEEALINTEV</sequence>
<feature type="region of interest" description="Disordered" evidence="1">
    <location>
        <begin position="403"/>
        <end position="436"/>
    </location>
</feature>
<dbReference type="Proteomes" id="UP000271374">
    <property type="component" value="Unassembled WGS sequence"/>
</dbReference>
<dbReference type="InterPro" id="IPR021136">
    <property type="entry name" value="Flagellar_hook_control-like_C"/>
</dbReference>
<protein>
    <recommendedName>
        <fullName evidence="2">Flagellar hook-length control protein-like C-terminal domain-containing protein</fullName>
    </recommendedName>
</protein>
<evidence type="ECO:0000256" key="1">
    <source>
        <dbReference type="SAM" id="MobiDB-lite"/>
    </source>
</evidence>
<feature type="compositionally biased region" description="Basic and acidic residues" evidence="1">
    <location>
        <begin position="417"/>
        <end position="430"/>
    </location>
</feature>
<evidence type="ECO:0000259" key="2">
    <source>
        <dbReference type="Pfam" id="PF02120"/>
    </source>
</evidence>
<evidence type="ECO:0000313" key="3">
    <source>
        <dbReference type="EMBL" id="RTR35582.1"/>
    </source>
</evidence>
<comment type="caution">
    <text evidence="3">The sequence shown here is derived from an EMBL/GenBank/DDBJ whole genome shotgun (WGS) entry which is preliminary data.</text>
</comment>
<evidence type="ECO:0000313" key="4">
    <source>
        <dbReference type="Proteomes" id="UP000271374"/>
    </source>
</evidence>
<dbReference type="RefSeq" id="WP_126405943.1">
    <property type="nucleotide sequence ID" value="NZ_RXNT01000002.1"/>
</dbReference>
<reference evidence="3 4" key="1">
    <citation type="submission" date="2018-12" db="EMBL/GenBank/DDBJ databases">
        <title>Bacillus yapensis draft genome sequence.</title>
        <authorList>
            <person name="Yu L."/>
            <person name="Xu X."/>
            <person name="Tang X."/>
        </authorList>
    </citation>
    <scope>NUCLEOTIDE SEQUENCE [LARGE SCALE GENOMIC DNA]</scope>
    <source>
        <strain evidence="3 4">XXST-01</strain>
    </source>
</reference>
<keyword evidence="4" id="KW-1185">Reference proteome</keyword>
<gene>
    <name evidence="3" type="ORF">EKG37_02830</name>
</gene>
<dbReference type="OrthoDB" id="2112988at2"/>
<feature type="domain" description="Flagellar hook-length control protein-like C-terminal" evidence="2">
    <location>
        <begin position="322"/>
        <end position="398"/>
    </location>
</feature>
<organism evidence="3 4">
    <name type="scientific">Bacillus yapensis</name>
    <dbReference type="NCBI Taxonomy" id="2492960"/>
    <lineage>
        <taxon>Bacteria</taxon>
        <taxon>Bacillati</taxon>
        <taxon>Bacillota</taxon>
        <taxon>Bacilli</taxon>
        <taxon>Bacillales</taxon>
        <taxon>Bacillaceae</taxon>
        <taxon>Bacillus</taxon>
    </lineage>
</organism>
<dbReference type="Gene3D" id="3.30.750.140">
    <property type="match status" value="1"/>
</dbReference>
<accession>A0A431WJN2</accession>
<dbReference type="EMBL" id="RXNT01000002">
    <property type="protein sequence ID" value="RTR35582.1"/>
    <property type="molecule type" value="Genomic_DNA"/>
</dbReference>
<dbReference type="CDD" id="cd17470">
    <property type="entry name" value="T3SS_Flik_C"/>
    <property type="match status" value="1"/>
</dbReference>
<proteinExistence type="predicted"/>
<dbReference type="AlphaFoldDB" id="A0A431WJN2"/>
<name>A0A431WJN2_9BACI</name>
<dbReference type="Pfam" id="PF02120">
    <property type="entry name" value="Flg_hook"/>
    <property type="match status" value="1"/>
</dbReference>